<dbReference type="InterPro" id="IPR046960">
    <property type="entry name" value="PPR_At4g14850-like_plant"/>
</dbReference>
<evidence type="ECO:0000256" key="1">
    <source>
        <dbReference type="ARBA" id="ARBA00022737"/>
    </source>
</evidence>
<dbReference type="Pfam" id="PF13041">
    <property type="entry name" value="PPR_2"/>
    <property type="match status" value="2"/>
</dbReference>
<feature type="repeat" description="PPR" evidence="2">
    <location>
        <begin position="135"/>
        <end position="169"/>
    </location>
</feature>
<evidence type="ECO:0000313" key="4">
    <source>
        <dbReference type="Proteomes" id="UP001497522"/>
    </source>
</evidence>
<dbReference type="Proteomes" id="UP001497522">
    <property type="component" value="Chromosome 7"/>
</dbReference>
<proteinExistence type="predicted"/>
<dbReference type="PROSITE" id="PS51375">
    <property type="entry name" value="PPR"/>
    <property type="match status" value="2"/>
</dbReference>
<dbReference type="NCBIfam" id="TIGR00756">
    <property type="entry name" value="PPR"/>
    <property type="match status" value="2"/>
</dbReference>
<accession>A0ABP1BTQ8</accession>
<keyword evidence="1" id="KW-0677">Repeat</keyword>
<evidence type="ECO:0000313" key="3">
    <source>
        <dbReference type="EMBL" id="CAK9879733.1"/>
    </source>
</evidence>
<reference evidence="3" key="1">
    <citation type="submission" date="2024-03" db="EMBL/GenBank/DDBJ databases">
        <authorList>
            <consortium name="ELIXIR-Norway"/>
            <consortium name="Elixir Norway"/>
        </authorList>
    </citation>
    <scope>NUCLEOTIDE SEQUENCE</scope>
</reference>
<name>A0ABP1BTQ8_9BRYO</name>
<organism evidence="3 4">
    <name type="scientific">Sphagnum jensenii</name>
    <dbReference type="NCBI Taxonomy" id="128206"/>
    <lineage>
        <taxon>Eukaryota</taxon>
        <taxon>Viridiplantae</taxon>
        <taxon>Streptophyta</taxon>
        <taxon>Embryophyta</taxon>
        <taxon>Bryophyta</taxon>
        <taxon>Sphagnophytina</taxon>
        <taxon>Sphagnopsida</taxon>
        <taxon>Sphagnales</taxon>
        <taxon>Sphagnaceae</taxon>
        <taxon>Sphagnum</taxon>
    </lineage>
</organism>
<dbReference type="EMBL" id="OZ023708">
    <property type="protein sequence ID" value="CAK9879733.1"/>
    <property type="molecule type" value="Genomic_DNA"/>
</dbReference>
<dbReference type="Gene3D" id="1.25.40.10">
    <property type="entry name" value="Tetratricopeptide repeat domain"/>
    <property type="match status" value="2"/>
</dbReference>
<protein>
    <recommendedName>
        <fullName evidence="5">Pentatricopeptide repeat-containing protein</fullName>
    </recommendedName>
</protein>
<dbReference type="PANTHER" id="PTHR47926">
    <property type="entry name" value="PENTATRICOPEPTIDE REPEAT-CONTAINING PROTEIN"/>
    <property type="match status" value="1"/>
</dbReference>
<feature type="repeat" description="PPR" evidence="2">
    <location>
        <begin position="32"/>
        <end position="66"/>
    </location>
</feature>
<gene>
    <name evidence="3" type="ORF">CSSPJE1EN2_LOCUS21222</name>
</gene>
<sequence>MFVGSSLIDMYTKCGSMQDAWRAFNKMLSQNCMVSWTAMILGYVKCWQGWEALELFRQIHHKGVEPDHVAFVGLLECCVLVYGHLKTAAGLINRSFKVVVAQMCLWGVAWLICMPNVGAWRRVGKWVFNKMPSHDVVSWNALLRGFAMHGHGKETLQHLEQMCEEGVEPEDITFLCLLSACSHAGLVYEGLCCYDSMNVIYKISAKLEHYTCMVDLSWTSWPSAQGDDQDHPQVSGIHAELKRVLGWMHEQGYLPETKFVLHDGEEEEKVSHFLSPS</sequence>
<evidence type="ECO:0008006" key="5">
    <source>
        <dbReference type="Google" id="ProtNLM"/>
    </source>
</evidence>
<dbReference type="InterPro" id="IPR002885">
    <property type="entry name" value="PPR_rpt"/>
</dbReference>
<evidence type="ECO:0000256" key="2">
    <source>
        <dbReference type="PROSITE-ProRule" id="PRU00708"/>
    </source>
</evidence>
<dbReference type="InterPro" id="IPR011990">
    <property type="entry name" value="TPR-like_helical_dom_sf"/>
</dbReference>
<keyword evidence="4" id="KW-1185">Reference proteome</keyword>